<dbReference type="Proteomes" id="UP000523139">
    <property type="component" value="Unassembled WGS sequence"/>
</dbReference>
<protein>
    <recommendedName>
        <fullName evidence="3">Calcineurin-like phosphoesterase domain-containing protein</fullName>
    </recommendedName>
</protein>
<dbReference type="InterPro" id="IPR029052">
    <property type="entry name" value="Metallo-depent_PP-like"/>
</dbReference>
<name>A0A7X8YE17_9MICC</name>
<proteinExistence type="predicted"/>
<reference evidence="1 2" key="1">
    <citation type="submission" date="2020-04" db="EMBL/GenBank/DDBJ databases">
        <title>Nesterenkonia sp. nov., isolated from marine sediment.</title>
        <authorList>
            <person name="Zhang G."/>
        </authorList>
    </citation>
    <scope>NUCLEOTIDE SEQUENCE [LARGE SCALE GENOMIC DNA]</scope>
    <source>
        <strain evidence="1 2">MY13</strain>
    </source>
</reference>
<dbReference type="SUPFAM" id="SSF56300">
    <property type="entry name" value="Metallo-dependent phosphatases"/>
    <property type="match status" value="1"/>
</dbReference>
<organism evidence="1 2">
    <name type="scientific">Nesterenkonia sedimenti</name>
    <dbReference type="NCBI Taxonomy" id="1463632"/>
    <lineage>
        <taxon>Bacteria</taxon>
        <taxon>Bacillati</taxon>
        <taxon>Actinomycetota</taxon>
        <taxon>Actinomycetes</taxon>
        <taxon>Micrococcales</taxon>
        <taxon>Micrococcaceae</taxon>
        <taxon>Nesterenkonia</taxon>
    </lineage>
</organism>
<dbReference type="EMBL" id="JABAHY010000009">
    <property type="protein sequence ID" value="NLS10328.1"/>
    <property type="molecule type" value="Genomic_DNA"/>
</dbReference>
<dbReference type="RefSeq" id="WP_168887816.1">
    <property type="nucleotide sequence ID" value="NZ_JABAHY010000009.1"/>
</dbReference>
<accession>A0A7X8YE17</accession>
<evidence type="ECO:0000313" key="2">
    <source>
        <dbReference type="Proteomes" id="UP000523139"/>
    </source>
</evidence>
<evidence type="ECO:0000313" key="1">
    <source>
        <dbReference type="EMBL" id="NLS10328.1"/>
    </source>
</evidence>
<gene>
    <name evidence="1" type="ORF">HGQ17_10050</name>
</gene>
<evidence type="ECO:0008006" key="3">
    <source>
        <dbReference type="Google" id="ProtNLM"/>
    </source>
</evidence>
<comment type="caution">
    <text evidence="1">The sequence shown here is derived from an EMBL/GenBank/DDBJ whole genome shotgun (WGS) entry which is preliminary data.</text>
</comment>
<sequence length="160" mass="17782">MVRGVQSLSLSYSSYEEASQCWENAEYGGPWREGDNAAHYDLFSAGGEDFIAVHLPYGHSTLLGHYPWANEVLAAYPDRNAIILTHQYLRASDDPAAESGLGRYGIDPLYGFGGHAPMLRERVVNQNDNVFLVLSGHYHGVAWEVNYGNEGRWSMSSPSR</sequence>
<dbReference type="AlphaFoldDB" id="A0A7X8YE17"/>
<keyword evidence="2" id="KW-1185">Reference proteome</keyword>